<protein>
    <submittedName>
        <fullName evidence="5">LacI family DNA-binding transcriptional regulator</fullName>
    </submittedName>
</protein>
<dbReference type="Pfam" id="PF13377">
    <property type="entry name" value="Peripla_BP_3"/>
    <property type="match status" value="1"/>
</dbReference>
<dbReference type="GO" id="GO:0000976">
    <property type="term" value="F:transcription cis-regulatory region binding"/>
    <property type="evidence" value="ECO:0007669"/>
    <property type="project" value="TreeGrafter"/>
</dbReference>
<evidence type="ECO:0000256" key="3">
    <source>
        <dbReference type="ARBA" id="ARBA00023163"/>
    </source>
</evidence>
<dbReference type="InterPro" id="IPR000843">
    <property type="entry name" value="HTH_LacI"/>
</dbReference>
<keyword evidence="2 5" id="KW-0238">DNA-binding</keyword>
<dbReference type="PANTHER" id="PTHR30146:SF138">
    <property type="entry name" value="TRANSCRIPTIONAL REGULATORY PROTEIN"/>
    <property type="match status" value="1"/>
</dbReference>
<dbReference type="RefSeq" id="WP_266336879.1">
    <property type="nucleotide sequence ID" value="NZ_JAPKNK010000001.1"/>
</dbReference>
<name>A0A9X3DY80_9HYPH</name>
<feature type="domain" description="HTH lacI-type" evidence="4">
    <location>
        <begin position="5"/>
        <end position="60"/>
    </location>
</feature>
<sequence>MNRVIKLSDVAKAAGVSQGTASNAFNRPEIVRPEVREKVEAAARELGYAGPDPKGRLLRAGKVNAIGVATTETLDYFFADPYARAVMASISAACDERGAGISLISAANDEKLSWNIQSAIVDGFVLFCIEGGERLVELSRERRLPFVALQLDASDETISVIGVDDFEGARTAARHIGALGHRDVAVVSLELVDDRIGPVAPGEVEAAFYSGTRNRIQGYLAGLAEFGVDPVAVPVFETQNNARTVGAALEHFYAEGRRPTALLCMSDRSALIALDWLRQRGLSVPGDVSVIGFDGVAEGEVSEPPLTTVAQPIDVMGRMAAEMILDGIDSPRRERFEVELLVRQSTAAPRTG</sequence>
<organism evidence="5 6">
    <name type="scientific">Kaistia nematophila</name>
    <dbReference type="NCBI Taxonomy" id="2994654"/>
    <lineage>
        <taxon>Bacteria</taxon>
        <taxon>Pseudomonadati</taxon>
        <taxon>Pseudomonadota</taxon>
        <taxon>Alphaproteobacteria</taxon>
        <taxon>Hyphomicrobiales</taxon>
        <taxon>Kaistiaceae</taxon>
        <taxon>Kaistia</taxon>
    </lineage>
</organism>
<dbReference type="AlphaFoldDB" id="A0A9X3DY80"/>
<dbReference type="InterPro" id="IPR010982">
    <property type="entry name" value="Lambda_DNA-bd_dom_sf"/>
</dbReference>
<dbReference type="EMBL" id="JAPKNK010000001">
    <property type="protein sequence ID" value="MCX5567912.1"/>
    <property type="molecule type" value="Genomic_DNA"/>
</dbReference>
<dbReference type="Gene3D" id="1.10.260.40">
    <property type="entry name" value="lambda repressor-like DNA-binding domains"/>
    <property type="match status" value="1"/>
</dbReference>
<evidence type="ECO:0000256" key="1">
    <source>
        <dbReference type="ARBA" id="ARBA00023015"/>
    </source>
</evidence>
<evidence type="ECO:0000259" key="4">
    <source>
        <dbReference type="PROSITE" id="PS50932"/>
    </source>
</evidence>
<reference evidence="5" key="1">
    <citation type="submission" date="2022-11" db="EMBL/GenBank/DDBJ databases">
        <title>Biodiversity and phylogenetic relationships of bacteria.</title>
        <authorList>
            <person name="Machado R.A.R."/>
            <person name="Bhat A."/>
            <person name="Loulou A."/>
            <person name="Kallel S."/>
        </authorList>
    </citation>
    <scope>NUCLEOTIDE SEQUENCE</scope>
    <source>
        <strain evidence="5">K-TC2</strain>
    </source>
</reference>
<evidence type="ECO:0000256" key="2">
    <source>
        <dbReference type="ARBA" id="ARBA00023125"/>
    </source>
</evidence>
<dbReference type="PROSITE" id="PS50932">
    <property type="entry name" value="HTH_LACI_2"/>
    <property type="match status" value="1"/>
</dbReference>
<dbReference type="Gene3D" id="3.40.50.2300">
    <property type="match status" value="2"/>
</dbReference>
<dbReference type="PANTHER" id="PTHR30146">
    <property type="entry name" value="LACI-RELATED TRANSCRIPTIONAL REPRESSOR"/>
    <property type="match status" value="1"/>
</dbReference>
<gene>
    <name evidence="5" type="ORF">OSH07_01760</name>
</gene>
<dbReference type="InterPro" id="IPR046335">
    <property type="entry name" value="LacI/GalR-like_sensor"/>
</dbReference>
<accession>A0A9X3DY80</accession>
<keyword evidence="3" id="KW-0804">Transcription</keyword>
<comment type="caution">
    <text evidence="5">The sequence shown here is derived from an EMBL/GenBank/DDBJ whole genome shotgun (WGS) entry which is preliminary data.</text>
</comment>
<proteinExistence type="predicted"/>
<dbReference type="Pfam" id="PF00356">
    <property type="entry name" value="LacI"/>
    <property type="match status" value="1"/>
</dbReference>
<dbReference type="GO" id="GO:0003700">
    <property type="term" value="F:DNA-binding transcription factor activity"/>
    <property type="evidence" value="ECO:0007669"/>
    <property type="project" value="TreeGrafter"/>
</dbReference>
<dbReference type="SUPFAM" id="SSF47413">
    <property type="entry name" value="lambda repressor-like DNA-binding domains"/>
    <property type="match status" value="1"/>
</dbReference>
<dbReference type="CDD" id="cd06279">
    <property type="entry name" value="PBP1_LacI-like"/>
    <property type="match status" value="1"/>
</dbReference>
<dbReference type="InterPro" id="IPR028082">
    <property type="entry name" value="Peripla_BP_I"/>
</dbReference>
<dbReference type="SUPFAM" id="SSF53822">
    <property type="entry name" value="Periplasmic binding protein-like I"/>
    <property type="match status" value="1"/>
</dbReference>
<dbReference type="CDD" id="cd01392">
    <property type="entry name" value="HTH_LacI"/>
    <property type="match status" value="1"/>
</dbReference>
<evidence type="ECO:0000313" key="6">
    <source>
        <dbReference type="Proteomes" id="UP001144805"/>
    </source>
</evidence>
<evidence type="ECO:0000313" key="5">
    <source>
        <dbReference type="EMBL" id="MCX5567912.1"/>
    </source>
</evidence>
<keyword evidence="6" id="KW-1185">Reference proteome</keyword>
<dbReference type="SMART" id="SM00354">
    <property type="entry name" value="HTH_LACI"/>
    <property type="match status" value="1"/>
</dbReference>
<dbReference type="Proteomes" id="UP001144805">
    <property type="component" value="Unassembled WGS sequence"/>
</dbReference>
<keyword evidence="1" id="KW-0805">Transcription regulation</keyword>